<keyword evidence="1" id="KW-0732">Signal</keyword>
<gene>
    <name evidence="2" type="ORF">WH50_20315</name>
</gene>
<accession>A0ABX5LT20</accession>
<dbReference type="RefSeq" id="WP_110189124.1">
    <property type="nucleotide sequence ID" value="NZ_CP177354.1"/>
</dbReference>
<dbReference type="Proteomes" id="UP000248090">
    <property type="component" value="Unassembled WGS sequence"/>
</dbReference>
<evidence type="ECO:0008006" key="4">
    <source>
        <dbReference type="Google" id="ProtNLM"/>
    </source>
</evidence>
<proteinExistence type="predicted"/>
<feature type="chain" id="PRO_5047506021" description="Rap1a immunity protein domain-containing protein" evidence="1">
    <location>
        <begin position="22"/>
        <end position="223"/>
    </location>
</feature>
<reference evidence="2 3" key="1">
    <citation type="submission" date="2015-03" db="EMBL/GenBank/DDBJ databases">
        <authorList>
            <person name="Krishnan R."/>
            <person name="Midha S."/>
            <person name="Patil P.B."/>
            <person name="Rameshkumar N."/>
        </authorList>
    </citation>
    <scope>NUCLEOTIDE SEQUENCE [LARGE SCALE GENOMIC DNA]</scope>
    <source>
        <strain evidence="2 3">L1E11</strain>
    </source>
</reference>
<feature type="signal peptide" evidence="1">
    <location>
        <begin position="1"/>
        <end position="21"/>
    </location>
</feature>
<dbReference type="EMBL" id="LAPT01000109">
    <property type="protein sequence ID" value="PXF29491.1"/>
    <property type="molecule type" value="Genomic_DNA"/>
</dbReference>
<evidence type="ECO:0000256" key="1">
    <source>
        <dbReference type="SAM" id="SignalP"/>
    </source>
</evidence>
<name>A0ABX5LT20_9GAMM</name>
<keyword evidence="3" id="KW-1185">Reference proteome</keyword>
<sequence length="223" mass="24186">MKSLVTLFASLLLLLSSEARAESADLSYQLYGQGDVDCSQAFKSHDSVIASQSWTQGYLSGQAFIKGLSFHVSEQQHAELLDQLPVLCPKGKWLIDAMPAVLKAPQLGTASSEFSSVLGAGAFSCSDYLRHAHDKRTSALARIIYGSWMEGYVSAAALGLGNWSLSEIVQNDMVLTFLNNYCQQYPQTTVVHSGIELIRYLSPTDTPHLQAAETSPPAVEAKP</sequence>
<evidence type="ECO:0000313" key="2">
    <source>
        <dbReference type="EMBL" id="PXF29491.1"/>
    </source>
</evidence>
<evidence type="ECO:0000313" key="3">
    <source>
        <dbReference type="Proteomes" id="UP000248090"/>
    </source>
</evidence>
<organism evidence="2 3">
    <name type="scientific">Pokkaliibacter plantistimulans</name>
    <dbReference type="NCBI Taxonomy" id="1635171"/>
    <lineage>
        <taxon>Bacteria</taxon>
        <taxon>Pseudomonadati</taxon>
        <taxon>Pseudomonadota</taxon>
        <taxon>Gammaproteobacteria</taxon>
        <taxon>Oceanospirillales</taxon>
        <taxon>Balneatrichaceae</taxon>
        <taxon>Pokkaliibacter</taxon>
    </lineage>
</organism>
<comment type="caution">
    <text evidence="2">The sequence shown here is derived from an EMBL/GenBank/DDBJ whole genome shotgun (WGS) entry which is preliminary data.</text>
</comment>
<protein>
    <recommendedName>
        <fullName evidence="4">Rap1a immunity protein domain-containing protein</fullName>
    </recommendedName>
</protein>